<evidence type="ECO:0000256" key="1">
    <source>
        <dbReference type="SAM" id="MobiDB-lite"/>
    </source>
</evidence>
<protein>
    <submittedName>
        <fullName evidence="2">Uncharacterized protein</fullName>
    </submittedName>
</protein>
<name>A0ABS8V1M0_DATST</name>
<accession>A0ABS8V1M0</accession>
<feature type="compositionally biased region" description="Acidic residues" evidence="1">
    <location>
        <begin position="14"/>
        <end position="23"/>
    </location>
</feature>
<dbReference type="Proteomes" id="UP000823775">
    <property type="component" value="Unassembled WGS sequence"/>
</dbReference>
<feature type="region of interest" description="Disordered" evidence="1">
    <location>
        <begin position="1"/>
        <end position="30"/>
    </location>
</feature>
<reference evidence="2 3" key="1">
    <citation type="journal article" date="2021" name="BMC Genomics">
        <title>Datura genome reveals duplications of psychoactive alkaloid biosynthetic genes and high mutation rate following tissue culture.</title>
        <authorList>
            <person name="Rajewski A."/>
            <person name="Carter-House D."/>
            <person name="Stajich J."/>
            <person name="Litt A."/>
        </authorList>
    </citation>
    <scope>NUCLEOTIDE SEQUENCE [LARGE SCALE GENOMIC DNA]</scope>
    <source>
        <strain evidence="2">AR-01</strain>
    </source>
</reference>
<comment type="caution">
    <text evidence="2">The sequence shown here is derived from an EMBL/GenBank/DDBJ whole genome shotgun (WGS) entry which is preliminary data.</text>
</comment>
<evidence type="ECO:0000313" key="3">
    <source>
        <dbReference type="Proteomes" id="UP000823775"/>
    </source>
</evidence>
<dbReference type="EMBL" id="JACEIK010003030">
    <property type="protein sequence ID" value="MCD9639975.1"/>
    <property type="molecule type" value="Genomic_DNA"/>
</dbReference>
<evidence type="ECO:0000313" key="2">
    <source>
        <dbReference type="EMBL" id="MCD9639975.1"/>
    </source>
</evidence>
<proteinExistence type="predicted"/>
<sequence>MDRVDSAISKETIDFEEDTESNTEEGNTKDRAYPAILKEAIDFKNIPPNLNLSKFYIKEGKVKFYIEEGNVMDIADPTILEEHGIEIRQQLEDYLDLVKRCTTSKGEDRTYMIHFAKELRRIEKCFRALGHENLMFGSIMFMVSEPILGRISGKAWVLKKLLIL</sequence>
<keyword evidence="3" id="KW-1185">Reference proteome</keyword>
<gene>
    <name evidence="2" type="ORF">HAX54_024986</name>
</gene>
<organism evidence="2 3">
    <name type="scientific">Datura stramonium</name>
    <name type="common">Jimsonweed</name>
    <name type="synonym">Common thornapple</name>
    <dbReference type="NCBI Taxonomy" id="4076"/>
    <lineage>
        <taxon>Eukaryota</taxon>
        <taxon>Viridiplantae</taxon>
        <taxon>Streptophyta</taxon>
        <taxon>Embryophyta</taxon>
        <taxon>Tracheophyta</taxon>
        <taxon>Spermatophyta</taxon>
        <taxon>Magnoliopsida</taxon>
        <taxon>eudicotyledons</taxon>
        <taxon>Gunneridae</taxon>
        <taxon>Pentapetalae</taxon>
        <taxon>asterids</taxon>
        <taxon>lamiids</taxon>
        <taxon>Solanales</taxon>
        <taxon>Solanaceae</taxon>
        <taxon>Solanoideae</taxon>
        <taxon>Datureae</taxon>
        <taxon>Datura</taxon>
    </lineage>
</organism>